<accession>A0A9P8ZXG0</accession>
<keyword evidence="6" id="KW-1185">Reference proteome</keyword>
<dbReference type="Proteomes" id="UP000758603">
    <property type="component" value="Unassembled WGS sequence"/>
</dbReference>
<keyword evidence="4" id="KW-0812">Transmembrane</keyword>
<reference evidence="5" key="1">
    <citation type="journal article" date="2021" name="Nat. Commun.">
        <title>Genetic determinants of endophytism in the Arabidopsis root mycobiome.</title>
        <authorList>
            <person name="Mesny F."/>
            <person name="Miyauchi S."/>
            <person name="Thiergart T."/>
            <person name="Pickel B."/>
            <person name="Atanasova L."/>
            <person name="Karlsson M."/>
            <person name="Huettel B."/>
            <person name="Barry K.W."/>
            <person name="Haridas S."/>
            <person name="Chen C."/>
            <person name="Bauer D."/>
            <person name="Andreopoulos W."/>
            <person name="Pangilinan J."/>
            <person name="LaButti K."/>
            <person name="Riley R."/>
            <person name="Lipzen A."/>
            <person name="Clum A."/>
            <person name="Drula E."/>
            <person name="Henrissat B."/>
            <person name="Kohler A."/>
            <person name="Grigoriev I.V."/>
            <person name="Martin F.M."/>
            <person name="Hacquard S."/>
        </authorList>
    </citation>
    <scope>NUCLEOTIDE SEQUENCE</scope>
    <source>
        <strain evidence="5">MPI-SDFR-AT-0073</strain>
    </source>
</reference>
<dbReference type="PANTHER" id="PTHR33365">
    <property type="entry name" value="YALI0B05434P"/>
    <property type="match status" value="1"/>
</dbReference>
<evidence type="ECO:0000313" key="6">
    <source>
        <dbReference type="Proteomes" id="UP000758603"/>
    </source>
</evidence>
<dbReference type="GO" id="GO:0016491">
    <property type="term" value="F:oxidoreductase activity"/>
    <property type="evidence" value="ECO:0007669"/>
    <property type="project" value="UniProtKB-KW"/>
</dbReference>
<sequence length="226" mass="25301">MESSKYSPLSDGSQDRNIDDIDFRSAKASCLRQRAIIAILGVICFIQGLALLWLISGLTHASTQTFVFEDERPFSTAVTQGEVEKAWSIYGLPQSGFVHIQDPTSQGLRPNHGVIDGTENVYMISAMHQLHCLQELHISLSHKTAASFESSRSSRADAEVNHTLHCINYLRQAVLCSADDTLEGPDMHPEAGQSRLRGWGVSHQCRSWDKLTEFRDQHRVTVETHR</sequence>
<evidence type="ECO:0000256" key="3">
    <source>
        <dbReference type="ARBA" id="ARBA00035112"/>
    </source>
</evidence>
<keyword evidence="4" id="KW-0472">Membrane</keyword>
<dbReference type="PANTHER" id="PTHR33365:SF11">
    <property type="entry name" value="TAT PATHWAY SIGNAL SEQUENCE"/>
    <property type="match status" value="1"/>
</dbReference>
<evidence type="ECO:0000256" key="1">
    <source>
        <dbReference type="ARBA" id="ARBA00004685"/>
    </source>
</evidence>
<dbReference type="InterPro" id="IPR021765">
    <property type="entry name" value="UstYa-like"/>
</dbReference>
<dbReference type="RefSeq" id="XP_045957305.1">
    <property type="nucleotide sequence ID" value="XM_046100206.1"/>
</dbReference>
<dbReference type="GeneID" id="70129098"/>
<organism evidence="5 6">
    <name type="scientific">Truncatella angustata</name>
    <dbReference type="NCBI Taxonomy" id="152316"/>
    <lineage>
        <taxon>Eukaryota</taxon>
        <taxon>Fungi</taxon>
        <taxon>Dikarya</taxon>
        <taxon>Ascomycota</taxon>
        <taxon>Pezizomycotina</taxon>
        <taxon>Sordariomycetes</taxon>
        <taxon>Xylariomycetidae</taxon>
        <taxon>Amphisphaeriales</taxon>
        <taxon>Sporocadaceae</taxon>
        <taxon>Truncatella</taxon>
    </lineage>
</organism>
<gene>
    <name evidence="5" type="ORF">BKA67DRAFT_536730</name>
</gene>
<protein>
    <submittedName>
        <fullName evidence="5">Uncharacterized protein</fullName>
    </submittedName>
</protein>
<name>A0A9P8ZXG0_9PEZI</name>
<evidence type="ECO:0000256" key="2">
    <source>
        <dbReference type="ARBA" id="ARBA00023002"/>
    </source>
</evidence>
<keyword evidence="2" id="KW-0560">Oxidoreductase</keyword>
<comment type="caution">
    <text evidence="5">The sequence shown here is derived from an EMBL/GenBank/DDBJ whole genome shotgun (WGS) entry which is preliminary data.</text>
</comment>
<evidence type="ECO:0000313" key="5">
    <source>
        <dbReference type="EMBL" id="KAH6653028.1"/>
    </source>
</evidence>
<dbReference type="GO" id="GO:0043386">
    <property type="term" value="P:mycotoxin biosynthetic process"/>
    <property type="evidence" value="ECO:0007669"/>
    <property type="project" value="InterPro"/>
</dbReference>
<keyword evidence="4" id="KW-1133">Transmembrane helix</keyword>
<dbReference type="OrthoDB" id="3687641at2759"/>
<proteinExistence type="inferred from homology"/>
<comment type="pathway">
    <text evidence="1">Mycotoxin biosynthesis.</text>
</comment>
<evidence type="ECO:0000256" key="4">
    <source>
        <dbReference type="SAM" id="Phobius"/>
    </source>
</evidence>
<dbReference type="AlphaFoldDB" id="A0A9P8ZXG0"/>
<feature type="transmembrane region" description="Helical" evidence="4">
    <location>
        <begin position="35"/>
        <end position="55"/>
    </location>
</feature>
<comment type="similarity">
    <text evidence="3">Belongs to the ustYa family.</text>
</comment>
<dbReference type="EMBL" id="JAGPXC010000005">
    <property type="protein sequence ID" value="KAH6653028.1"/>
    <property type="molecule type" value="Genomic_DNA"/>
</dbReference>
<dbReference type="Pfam" id="PF11807">
    <property type="entry name" value="UstYa"/>
    <property type="match status" value="1"/>
</dbReference>